<dbReference type="PANTHER" id="PTHR43606">
    <property type="entry name" value="PHOSPHATASE, PUTATIVE (AFU_ORTHOLOGUE AFUA_6G08710)-RELATED"/>
    <property type="match status" value="1"/>
</dbReference>
<evidence type="ECO:0000259" key="3">
    <source>
        <dbReference type="Pfam" id="PF16655"/>
    </source>
</evidence>
<dbReference type="Gene3D" id="2.60.40.380">
    <property type="entry name" value="Purple acid phosphatase-like, N-terminal"/>
    <property type="match status" value="1"/>
</dbReference>
<comment type="caution">
    <text evidence="4">The sequence shown here is derived from an EMBL/GenBank/DDBJ whole genome shotgun (WGS) entry which is preliminary data.</text>
</comment>
<dbReference type="AlphaFoldDB" id="A0A2T4UBV1"/>
<dbReference type="Pfam" id="PF09423">
    <property type="entry name" value="PhoD"/>
    <property type="match status" value="1"/>
</dbReference>
<evidence type="ECO:0008006" key="6">
    <source>
        <dbReference type="Google" id="ProtNLM"/>
    </source>
</evidence>
<sequence>MPSRRLLTRRELTFAGSGLLLAAQVPSAWGARLLTTKAAVGRGTFEDGVASGDPAPDAMVFWSRLTTEQQRSGAELVVAEDPELRRTVATAVVPTARAMDGALKARITGLKPDTVYHYVWRSADDVSPVGRTKTAPAPDSDVPLRLAYSSCQNWPAGFFTGHQDAAALDVLDLYLFLGDYTYEYGPETGVTRDRDVPAPTVDLKSYRERLKMYRSDPGLRELHRLHPVAHIWDDHEVADNYSDNRPRPSDLQRAAGYQASFEWLPRLPSAGERYGIYRTYRLGRMADVILLDQRQYRTGDGDGKPRSILGPRQQAWFVEELRRSPARWRIVANQAMFVPLGVAGRGVNTDQWDGYPADRAEILQTLRSVPNTIFVTGDIHTFFTAKVLADGGASGPSVATEFVGGSVTSSGFPALAGVESLAIGAANPWITYTNGGDHGYAQVDLAADAATVRYRVGPITTPTATLRTLAEYRQPLGANDYETVSQQPSGTPRLAAPATGRALRSERVDGALAARRRRHERLVRRARLRAERRGR</sequence>
<feature type="region of interest" description="Disordered" evidence="1">
    <location>
        <begin position="482"/>
        <end position="502"/>
    </location>
</feature>
<dbReference type="CDD" id="cd07389">
    <property type="entry name" value="MPP_PhoD"/>
    <property type="match status" value="1"/>
</dbReference>
<dbReference type="RefSeq" id="WP_107571321.1">
    <property type="nucleotide sequence ID" value="NZ_PYYB01000005.1"/>
</dbReference>
<keyword evidence="5" id="KW-1185">Reference proteome</keyword>
<reference evidence="4 5" key="1">
    <citation type="submission" date="2018-03" db="EMBL/GenBank/DDBJ databases">
        <title>Aquarubrobacter algicola gen. nov., sp. nov., a novel actinobacterium isolated from shallow eutrophic lake during the end of cyanobacterial harmful algal blooms.</title>
        <authorList>
            <person name="Chun S.J."/>
        </authorList>
    </citation>
    <scope>NUCLEOTIDE SEQUENCE [LARGE SCALE GENOMIC DNA]</scope>
    <source>
        <strain evidence="4 5">Seoho-28</strain>
    </source>
</reference>
<dbReference type="InterPro" id="IPR038607">
    <property type="entry name" value="PhoD-like_sf"/>
</dbReference>
<dbReference type="OrthoDB" id="3497025at2"/>
<organism evidence="4 5">
    <name type="scientific">Paraconexibacter algicola</name>
    <dbReference type="NCBI Taxonomy" id="2133960"/>
    <lineage>
        <taxon>Bacteria</taxon>
        <taxon>Bacillati</taxon>
        <taxon>Actinomycetota</taxon>
        <taxon>Thermoleophilia</taxon>
        <taxon>Solirubrobacterales</taxon>
        <taxon>Paraconexibacteraceae</taxon>
        <taxon>Paraconexibacter</taxon>
    </lineage>
</organism>
<dbReference type="InterPro" id="IPR052900">
    <property type="entry name" value="Phospholipid_Metab_Enz"/>
</dbReference>
<dbReference type="InterPro" id="IPR018946">
    <property type="entry name" value="PhoD-like_MPP"/>
</dbReference>
<dbReference type="Proteomes" id="UP000240739">
    <property type="component" value="Unassembled WGS sequence"/>
</dbReference>
<dbReference type="PANTHER" id="PTHR43606:SF2">
    <property type="entry name" value="ALKALINE PHOSPHATASE FAMILY PROTEIN (AFU_ORTHOLOGUE AFUA_5G03860)"/>
    <property type="match status" value="1"/>
</dbReference>
<name>A0A2T4UBV1_9ACTN</name>
<dbReference type="InterPro" id="IPR032093">
    <property type="entry name" value="PhoD_N"/>
</dbReference>
<dbReference type="SUPFAM" id="SSF56300">
    <property type="entry name" value="Metallo-dependent phosphatases"/>
    <property type="match status" value="1"/>
</dbReference>
<evidence type="ECO:0000259" key="2">
    <source>
        <dbReference type="Pfam" id="PF09423"/>
    </source>
</evidence>
<evidence type="ECO:0000313" key="4">
    <source>
        <dbReference type="EMBL" id="PTL54379.1"/>
    </source>
</evidence>
<evidence type="ECO:0000313" key="5">
    <source>
        <dbReference type="Proteomes" id="UP000240739"/>
    </source>
</evidence>
<gene>
    <name evidence="4" type="ORF">C7Y72_21850</name>
</gene>
<dbReference type="InterPro" id="IPR029052">
    <property type="entry name" value="Metallo-depent_PP-like"/>
</dbReference>
<accession>A0A2T4UBV1</accession>
<dbReference type="Pfam" id="PF16655">
    <property type="entry name" value="PhoD_N"/>
    <property type="match status" value="1"/>
</dbReference>
<feature type="domain" description="Phospholipase D N-terminal" evidence="3">
    <location>
        <begin position="48"/>
        <end position="134"/>
    </location>
</feature>
<dbReference type="Gene3D" id="3.60.21.70">
    <property type="entry name" value="PhoD-like phosphatase"/>
    <property type="match status" value="1"/>
</dbReference>
<protein>
    <recommendedName>
        <fullName evidence="6">Alkaline phosphatase</fullName>
    </recommendedName>
</protein>
<feature type="domain" description="PhoD-like phosphatase metallophosphatase" evidence="2">
    <location>
        <begin position="146"/>
        <end position="454"/>
    </location>
</feature>
<proteinExistence type="predicted"/>
<dbReference type="EMBL" id="PYYB01000005">
    <property type="protein sequence ID" value="PTL54379.1"/>
    <property type="molecule type" value="Genomic_DNA"/>
</dbReference>
<evidence type="ECO:0000256" key="1">
    <source>
        <dbReference type="SAM" id="MobiDB-lite"/>
    </source>
</evidence>